<evidence type="ECO:0000313" key="2">
    <source>
        <dbReference type="EMBL" id="CAG8498479.1"/>
    </source>
</evidence>
<keyword evidence="1" id="KW-0472">Membrane</keyword>
<proteinExistence type="predicted"/>
<feature type="transmembrane region" description="Helical" evidence="1">
    <location>
        <begin position="48"/>
        <end position="71"/>
    </location>
</feature>
<sequence length="352" mass="40201">MYKRDSKPYDQTPYITGGGLAYGILCTFSLFLMITLSIIYGRLEYNRIFAYFCISMVIFYIPHVLGAWIFGANLRRAPSAFCWIQALWINASGIAAGLSVLIYSFEIYRRIVCNLTDGEWKRRKYYIAICIIFPLLVGVIPPFLIAERPDGISPGPFFCMFYKPSIPLALVSVDGWNTLTSLFGIYFSMRTVIEVIALSYAHRESAKTPQHQLNAGTQEFDLDLNSPTSVATSNRFPNNPDSVVTSTTSSIPIYVLLRLILFALLYCAITILSYGRNLYISIRDAEYDLVNPTYLEYVISLLGIIIFIVFGTSIEACKAYWRFLQAFLSFQWFKRLLARKDSFGDWETERDE</sequence>
<dbReference type="EMBL" id="CAJVQA010000989">
    <property type="protein sequence ID" value="CAG8498479.1"/>
    <property type="molecule type" value="Genomic_DNA"/>
</dbReference>
<feature type="transmembrane region" description="Helical" evidence="1">
    <location>
        <begin position="255"/>
        <end position="274"/>
    </location>
</feature>
<evidence type="ECO:0000256" key="1">
    <source>
        <dbReference type="SAM" id="Phobius"/>
    </source>
</evidence>
<protein>
    <submittedName>
        <fullName evidence="2">7243_t:CDS:1</fullName>
    </submittedName>
</protein>
<feature type="transmembrane region" description="Helical" evidence="1">
    <location>
        <begin position="166"/>
        <end position="187"/>
    </location>
</feature>
<keyword evidence="1" id="KW-1133">Transmembrane helix</keyword>
<dbReference type="Gene3D" id="1.20.1070.10">
    <property type="entry name" value="Rhodopsin 7-helix transmembrane proteins"/>
    <property type="match status" value="1"/>
</dbReference>
<feature type="transmembrane region" description="Helical" evidence="1">
    <location>
        <begin position="294"/>
        <end position="314"/>
    </location>
</feature>
<keyword evidence="1" id="KW-0812">Transmembrane</keyword>
<comment type="caution">
    <text evidence="2">The sequence shown here is derived from an EMBL/GenBank/DDBJ whole genome shotgun (WGS) entry which is preliminary data.</text>
</comment>
<feature type="transmembrane region" description="Helical" evidence="1">
    <location>
        <begin position="125"/>
        <end position="146"/>
    </location>
</feature>
<accession>A0A9N8ZJX2</accession>
<dbReference type="OrthoDB" id="2425036at2759"/>
<evidence type="ECO:0000313" key="3">
    <source>
        <dbReference type="Proteomes" id="UP000789759"/>
    </source>
</evidence>
<dbReference type="Proteomes" id="UP000789759">
    <property type="component" value="Unassembled WGS sequence"/>
</dbReference>
<organism evidence="2 3">
    <name type="scientific">Cetraspora pellucida</name>
    <dbReference type="NCBI Taxonomy" id="1433469"/>
    <lineage>
        <taxon>Eukaryota</taxon>
        <taxon>Fungi</taxon>
        <taxon>Fungi incertae sedis</taxon>
        <taxon>Mucoromycota</taxon>
        <taxon>Glomeromycotina</taxon>
        <taxon>Glomeromycetes</taxon>
        <taxon>Diversisporales</taxon>
        <taxon>Gigasporaceae</taxon>
        <taxon>Cetraspora</taxon>
    </lineage>
</organism>
<keyword evidence="3" id="KW-1185">Reference proteome</keyword>
<gene>
    <name evidence="2" type="ORF">CPELLU_LOCUS2331</name>
</gene>
<reference evidence="2" key="1">
    <citation type="submission" date="2021-06" db="EMBL/GenBank/DDBJ databases">
        <authorList>
            <person name="Kallberg Y."/>
            <person name="Tangrot J."/>
            <person name="Rosling A."/>
        </authorList>
    </citation>
    <scope>NUCLEOTIDE SEQUENCE</scope>
    <source>
        <strain evidence="2">FL966</strain>
    </source>
</reference>
<name>A0A9N8ZJX2_9GLOM</name>
<feature type="transmembrane region" description="Helical" evidence="1">
    <location>
        <begin position="20"/>
        <end position="41"/>
    </location>
</feature>
<feature type="transmembrane region" description="Helical" evidence="1">
    <location>
        <begin position="83"/>
        <end position="105"/>
    </location>
</feature>
<dbReference type="AlphaFoldDB" id="A0A9N8ZJX2"/>